<evidence type="ECO:0000313" key="2">
    <source>
        <dbReference type="Proteomes" id="UP000006614"/>
    </source>
</evidence>
<sequence length="52" mass="5933">MITSRAQRSHKNSSIKEQVNDRSLTLLFSSFSISTIKNTSFYGKIGLIQEIR</sequence>
<gene>
    <name evidence="1" type="ORF">HMPREF1126_1016</name>
</gene>
<organism evidence="1 2">
    <name type="scientific">Streptococcus anginosus SK1138</name>
    <dbReference type="NCBI Taxonomy" id="1161422"/>
    <lineage>
        <taxon>Bacteria</taxon>
        <taxon>Bacillati</taxon>
        <taxon>Bacillota</taxon>
        <taxon>Bacilli</taxon>
        <taxon>Lactobacillales</taxon>
        <taxon>Streptococcaceae</taxon>
        <taxon>Streptococcus</taxon>
        <taxon>Streptococcus anginosus group</taxon>
    </lineage>
</organism>
<reference evidence="1 2" key="1">
    <citation type="submission" date="2012-07" db="EMBL/GenBank/DDBJ databases">
        <authorList>
            <person name="Durkin A.S."/>
            <person name="McCorrison J."/>
            <person name="Torralba M."/>
            <person name="Gillis M."/>
            <person name="Methe B."/>
            <person name="Sutton G."/>
            <person name="Nelson K.E."/>
        </authorList>
    </citation>
    <scope>NUCLEOTIDE SEQUENCE [LARGE SCALE GENOMIC DNA]</scope>
    <source>
        <strain evidence="1 2">SK1138</strain>
    </source>
</reference>
<proteinExistence type="predicted"/>
<accession>A0AAD2T6M5</accession>
<dbReference type="Proteomes" id="UP000006614">
    <property type="component" value="Unassembled WGS sequence"/>
</dbReference>
<protein>
    <submittedName>
        <fullName evidence="1">Uncharacterized protein</fullName>
    </submittedName>
</protein>
<name>A0AAD2T6M5_STRAP</name>
<dbReference type="AlphaFoldDB" id="A0AAD2T6M5"/>
<dbReference type="EMBL" id="ALJO01000012">
    <property type="protein sequence ID" value="EJP24398.1"/>
    <property type="molecule type" value="Genomic_DNA"/>
</dbReference>
<comment type="caution">
    <text evidence="1">The sequence shown here is derived from an EMBL/GenBank/DDBJ whole genome shotgun (WGS) entry which is preliminary data.</text>
</comment>
<evidence type="ECO:0000313" key="1">
    <source>
        <dbReference type="EMBL" id="EJP24398.1"/>
    </source>
</evidence>